<comment type="subcellular location">
    <subcellularLocation>
        <location evidence="1 8">Nucleus</location>
    </subcellularLocation>
</comment>
<evidence type="ECO:0000256" key="8">
    <source>
        <dbReference type="RuleBase" id="RU364143"/>
    </source>
</evidence>
<comment type="similarity">
    <text evidence="2 8">Belongs to the Mediator complex subunit 6 family.</text>
</comment>
<name>A0A9N9EFR0_9GLOM</name>
<dbReference type="GO" id="GO:0006357">
    <property type="term" value="P:regulation of transcription by RNA polymerase II"/>
    <property type="evidence" value="ECO:0007669"/>
    <property type="project" value="InterPro"/>
</dbReference>
<evidence type="ECO:0000256" key="4">
    <source>
        <dbReference type="ARBA" id="ARBA00023015"/>
    </source>
</evidence>
<dbReference type="GO" id="GO:0016592">
    <property type="term" value="C:mediator complex"/>
    <property type="evidence" value="ECO:0007669"/>
    <property type="project" value="InterPro"/>
</dbReference>
<dbReference type="GO" id="GO:0003712">
    <property type="term" value="F:transcription coregulator activity"/>
    <property type="evidence" value="ECO:0007669"/>
    <property type="project" value="InterPro"/>
</dbReference>
<dbReference type="InterPro" id="IPR007018">
    <property type="entry name" value="Mediator_Med6"/>
</dbReference>
<comment type="caution">
    <text evidence="10">The sequence shown here is derived from an EMBL/GenBank/DDBJ whole genome shotgun (WGS) entry which is preliminary data.</text>
</comment>
<dbReference type="Gene3D" id="3.10.450.580">
    <property type="entry name" value="Mediator complex, subunit Med6"/>
    <property type="match status" value="1"/>
</dbReference>
<keyword evidence="11" id="KW-1185">Reference proteome</keyword>
<organism evidence="10 11">
    <name type="scientific">Funneliformis caledonium</name>
    <dbReference type="NCBI Taxonomy" id="1117310"/>
    <lineage>
        <taxon>Eukaryota</taxon>
        <taxon>Fungi</taxon>
        <taxon>Fungi incertae sedis</taxon>
        <taxon>Mucoromycota</taxon>
        <taxon>Glomeromycotina</taxon>
        <taxon>Glomeromycetes</taxon>
        <taxon>Glomerales</taxon>
        <taxon>Glomeraceae</taxon>
        <taxon>Funneliformis</taxon>
    </lineage>
</organism>
<keyword evidence="8" id="KW-0010">Activator</keyword>
<evidence type="ECO:0000313" key="11">
    <source>
        <dbReference type="Proteomes" id="UP000789570"/>
    </source>
</evidence>
<evidence type="ECO:0000256" key="2">
    <source>
        <dbReference type="ARBA" id="ARBA00007526"/>
    </source>
</evidence>
<evidence type="ECO:0000256" key="7">
    <source>
        <dbReference type="ARBA" id="ARBA00031259"/>
    </source>
</evidence>
<evidence type="ECO:0000256" key="5">
    <source>
        <dbReference type="ARBA" id="ARBA00023163"/>
    </source>
</evidence>
<feature type="compositionally biased region" description="Basic and acidic residues" evidence="9">
    <location>
        <begin position="285"/>
        <end position="298"/>
    </location>
</feature>
<dbReference type="Pfam" id="PF04934">
    <property type="entry name" value="Med6"/>
    <property type="match status" value="1"/>
</dbReference>
<comment type="subunit">
    <text evidence="8">Component of the Mediator complex.</text>
</comment>
<evidence type="ECO:0000256" key="1">
    <source>
        <dbReference type="ARBA" id="ARBA00004123"/>
    </source>
</evidence>
<gene>
    <name evidence="8" type="primary">MED6</name>
    <name evidence="10" type="ORF">FCALED_LOCUS12209</name>
</gene>
<evidence type="ECO:0000256" key="6">
    <source>
        <dbReference type="ARBA" id="ARBA00023242"/>
    </source>
</evidence>
<dbReference type="OrthoDB" id="344220at2759"/>
<dbReference type="EMBL" id="CAJVPQ010005759">
    <property type="protein sequence ID" value="CAG8675047.1"/>
    <property type="molecule type" value="Genomic_DNA"/>
</dbReference>
<keyword evidence="6 8" id="KW-0539">Nucleus</keyword>
<proteinExistence type="inferred from homology"/>
<dbReference type="Proteomes" id="UP000789570">
    <property type="component" value="Unassembled WGS sequence"/>
</dbReference>
<feature type="compositionally biased region" description="Basic and acidic residues" evidence="9">
    <location>
        <begin position="235"/>
        <end position="248"/>
    </location>
</feature>
<comment type="function">
    <text evidence="8">Component of the Mediator complex, a coactivator involved in the regulated transcription of nearly all RNA polymerase II-dependent genes. Mediator functions as a bridge to convey information from gene-specific regulatory proteins to the basal RNA polymerase II transcription machinery. Mediator is recruited to promoters by direct interactions with regulatory proteins and serves as a scaffold for the assembly of a functional preinitiation complex with RNA polymerase II and the general transcription factors.</text>
</comment>
<evidence type="ECO:0000256" key="3">
    <source>
        <dbReference type="ARBA" id="ARBA00020634"/>
    </source>
</evidence>
<dbReference type="PANTHER" id="PTHR13104">
    <property type="entry name" value="MED-6-RELATED"/>
    <property type="match status" value="1"/>
</dbReference>
<feature type="compositionally biased region" description="Basic residues" evidence="9">
    <location>
        <begin position="249"/>
        <end position="262"/>
    </location>
</feature>
<dbReference type="AlphaFoldDB" id="A0A9N9EFR0"/>
<evidence type="ECO:0000313" key="10">
    <source>
        <dbReference type="EMBL" id="CAG8675047.1"/>
    </source>
</evidence>
<accession>A0A9N9EFR0</accession>
<protein>
    <recommendedName>
        <fullName evidence="3 8">Mediator of RNA polymerase II transcription subunit 6</fullName>
    </recommendedName>
    <alternativeName>
        <fullName evidence="7 8">Mediator complex subunit 6</fullName>
    </alternativeName>
</protein>
<keyword evidence="5 8" id="KW-0804">Transcription</keyword>
<evidence type="ECO:0000256" key="9">
    <source>
        <dbReference type="SAM" id="MobiDB-lite"/>
    </source>
</evidence>
<feature type="region of interest" description="Disordered" evidence="9">
    <location>
        <begin position="232"/>
        <end position="314"/>
    </location>
</feature>
<keyword evidence="4 8" id="KW-0805">Transcription regulation</keyword>
<feature type="compositionally biased region" description="Polar residues" evidence="9">
    <location>
        <begin position="299"/>
        <end position="314"/>
    </location>
</feature>
<dbReference type="InterPro" id="IPR038566">
    <property type="entry name" value="Mediator_Med6_sf"/>
</dbReference>
<reference evidence="10" key="1">
    <citation type="submission" date="2021-06" db="EMBL/GenBank/DDBJ databases">
        <authorList>
            <person name="Kallberg Y."/>
            <person name="Tangrot J."/>
            <person name="Rosling A."/>
        </authorList>
    </citation>
    <scope>NUCLEOTIDE SEQUENCE</scope>
    <source>
        <strain evidence="10">UK204</strain>
    </source>
</reference>
<feature type="compositionally biased region" description="Basic residues" evidence="9">
    <location>
        <begin position="271"/>
        <end position="284"/>
    </location>
</feature>
<sequence>MEIERLEEPYSISFRDPEWLLTHHEGLTLENVLEYFAESPFWDPQSNNEILKMQTKFSTLNSLPDHRPSLDITKMIGVEFAIEQANPPSFFLIKKWKRISETEAIPLATYYIIRGIIYQAPDLHTIIGRRIYSSLYHLHNVFNNIREHVNFHPATGYTWKSNEDDSHATLGNSRTIPLVDKGLNEFRQAADIAYYSVTRRLFEEQERNIASVQEDNERERERMNAALLLQQTALEEEKTTDESSEGHTTKKKDVKKKKRKRARISDESKTGTKKKKRKHEKKFHKLSDSDTSVKDISRKNSISGSTPGDSVTDF</sequence>